<dbReference type="Gene3D" id="2.10.22.10">
    <property type="entry name" value="Antistasin, domain 1"/>
    <property type="match status" value="1"/>
</dbReference>
<accession>A0AAV2IG98</accession>
<dbReference type="Pfam" id="PF02822">
    <property type="entry name" value="Antistasin"/>
    <property type="match status" value="1"/>
</dbReference>
<evidence type="ECO:0000256" key="2">
    <source>
        <dbReference type="ARBA" id="ARBA00022900"/>
    </source>
</evidence>
<evidence type="ECO:0000256" key="1">
    <source>
        <dbReference type="ARBA" id="ARBA00022690"/>
    </source>
</evidence>
<reference evidence="5 6" key="1">
    <citation type="submission" date="2024-04" db="EMBL/GenBank/DDBJ databases">
        <authorList>
            <consortium name="Genoscope - CEA"/>
            <person name="William W."/>
        </authorList>
    </citation>
    <scope>NUCLEOTIDE SEQUENCE [LARGE SCALE GENOMIC DNA]</scope>
</reference>
<sequence length="104" mass="10714">MKVILVTLLCLAVASAAVLDLNKQRQLGECVDRCTPGVADSGCAHGFICISIGGCGHVCQILLPGKRASCLGAMCNVWCPFGHKVNADGCPVCGCNEAPVDILV</sequence>
<feature type="chain" id="PRO_5043359935" description="Antistasin-like domain-containing protein" evidence="3">
    <location>
        <begin position="17"/>
        <end position="104"/>
    </location>
</feature>
<dbReference type="GO" id="GO:0004867">
    <property type="term" value="F:serine-type endopeptidase inhibitor activity"/>
    <property type="evidence" value="ECO:0007669"/>
    <property type="project" value="UniProtKB-KW"/>
</dbReference>
<dbReference type="InterPro" id="IPR004094">
    <property type="entry name" value="Antistasin-like"/>
</dbReference>
<feature type="domain" description="Antistasin-like" evidence="4">
    <location>
        <begin position="70"/>
        <end position="95"/>
    </location>
</feature>
<keyword evidence="6" id="KW-1185">Reference proteome</keyword>
<dbReference type="Proteomes" id="UP001497497">
    <property type="component" value="Unassembled WGS sequence"/>
</dbReference>
<evidence type="ECO:0000256" key="3">
    <source>
        <dbReference type="SAM" id="SignalP"/>
    </source>
</evidence>
<evidence type="ECO:0000259" key="4">
    <source>
        <dbReference type="Pfam" id="PF02822"/>
    </source>
</evidence>
<dbReference type="SUPFAM" id="SSF57262">
    <property type="entry name" value="Leech antihemostatic proteins"/>
    <property type="match status" value="1"/>
</dbReference>
<gene>
    <name evidence="5" type="ORF">GSLYS_00019095001</name>
</gene>
<name>A0AAV2IG98_LYMST</name>
<feature type="signal peptide" evidence="3">
    <location>
        <begin position="1"/>
        <end position="16"/>
    </location>
</feature>
<keyword evidence="3" id="KW-0732">Signal</keyword>
<comment type="caution">
    <text evidence="5">The sequence shown here is derived from an EMBL/GenBank/DDBJ whole genome shotgun (WGS) entry which is preliminary data.</text>
</comment>
<dbReference type="InterPro" id="IPR011061">
    <property type="entry name" value="Hirudin/antistatin"/>
</dbReference>
<organism evidence="5 6">
    <name type="scientific">Lymnaea stagnalis</name>
    <name type="common">Great pond snail</name>
    <name type="synonym">Helix stagnalis</name>
    <dbReference type="NCBI Taxonomy" id="6523"/>
    <lineage>
        <taxon>Eukaryota</taxon>
        <taxon>Metazoa</taxon>
        <taxon>Spiralia</taxon>
        <taxon>Lophotrochozoa</taxon>
        <taxon>Mollusca</taxon>
        <taxon>Gastropoda</taxon>
        <taxon>Heterobranchia</taxon>
        <taxon>Euthyneura</taxon>
        <taxon>Panpulmonata</taxon>
        <taxon>Hygrophila</taxon>
        <taxon>Lymnaeoidea</taxon>
        <taxon>Lymnaeidae</taxon>
        <taxon>Lymnaea</taxon>
    </lineage>
</organism>
<dbReference type="AlphaFoldDB" id="A0AAV2IG98"/>
<keyword evidence="1" id="KW-0646">Protease inhibitor</keyword>
<proteinExistence type="predicted"/>
<dbReference type="EMBL" id="CAXITT010000727">
    <property type="protein sequence ID" value="CAL1545674.1"/>
    <property type="molecule type" value="Genomic_DNA"/>
</dbReference>
<keyword evidence="2" id="KW-0722">Serine protease inhibitor</keyword>
<evidence type="ECO:0000313" key="6">
    <source>
        <dbReference type="Proteomes" id="UP001497497"/>
    </source>
</evidence>
<protein>
    <recommendedName>
        <fullName evidence="4">Antistasin-like domain-containing protein</fullName>
    </recommendedName>
</protein>
<evidence type="ECO:0000313" key="5">
    <source>
        <dbReference type="EMBL" id="CAL1545674.1"/>
    </source>
</evidence>